<keyword evidence="1" id="KW-0472">Membrane</keyword>
<proteinExistence type="predicted"/>
<dbReference type="EMBL" id="JAKIKU010000004">
    <property type="protein sequence ID" value="MCL1045549.1"/>
    <property type="molecule type" value="Genomic_DNA"/>
</dbReference>
<sequence>MQFEVWHYILIAALVINIAVSIYISKVEGLNKFQKKAQILIVWLIPFLAAIGLWLFNRSLEQEAKQHKEFGSGPQDSGPEAGE</sequence>
<evidence type="ECO:0000313" key="2">
    <source>
        <dbReference type="EMBL" id="MCL1045549.1"/>
    </source>
</evidence>
<evidence type="ECO:0008006" key="4">
    <source>
        <dbReference type="Google" id="ProtNLM"/>
    </source>
</evidence>
<name>A0ABT0KPC1_9GAMM</name>
<reference evidence="2 3" key="1">
    <citation type="submission" date="2022-01" db="EMBL/GenBank/DDBJ databases">
        <title>Whole genome-based taxonomy of the Shewanellaceae.</title>
        <authorList>
            <person name="Martin-Rodriguez A.J."/>
        </authorList>
    </citation>
    <scope>NUCLEOTIDE SEQUENCE [LARGE SCALE GENOMIC DNA]</scope>
    <source>
        <strain evidence="2 3">DSM 24955</strain>
    </source>
</reference>
<comment type="caution">
    <text evidence="2">The sequence shown here is derived from an EMBL/GenBank/DDBJ whole genome shotgun (WGS) entry which is preliminary data.</text>
</comment>
<evidence type="ECO:0000313" key="3">
    <source>
        <dbReference type="Proteomes" id="UP001202134"/>
    </source>
</evidence>
<dbReference type="Proteomes" id="UP001202134">
    <property type="component" value="Unassembled WGS sequence"/>
</dbReference>
<evidence type="ECO:0000256" key="1">
    <source>
        <dbReference type="SAM" id="Phobius"/>
    </source>
</evidence>
<gene>
    <name evidence="2" type="ORF">L2737_09450</name>
</gene>
<keyword evidence="1" id="KW-1133">Transmembrane helix</keyword>
<keyword evidence="3" id="KW-1185">Reference proteome</keyword>
<keyword evidence="1" id="KW-0812">Transmembrane</keyword>
<feature type="transmembrane region" description="Helical" evidence="1">
    <location>
        <begin position="37"/>
        <end position="56"/>
    </location>
</feature>
<feature type="transmembrane region" description="Helical" evidence="1">
    <location>
        <begin position="6"/>
        <end position="25"/>
    </location>
</feature>
<accession>A0ABT0KPC1</accession>
<organism evidence="2 3">
    <name type="scientific">Shewanella electrodiphila</name>
    <dbReference type="NCBI Taxonomy" id="934143"/>
    <lineage>
        <taxon>Bacteria</taxon>
        <taxon>Pseudomonadati</taxon>
        <taxon>Pseudomonadota</taxon>
        <taxon>Gammaproteobacteria</taxon>
        <taxon>Alteromonadales</taxon>
        <taxon>Shewanellaceae</taxon>
        <taxon>Shewanella</taxon>
    </lineage>
</organism>
<dbReference type="RefSeq" id="WP_248955561.1">
    <property type="nucleotide sequence ID" value="NZ_JAKIKU010000004.1"/>
</dbReference>
<protein>
    <recommendedName>
        <fullName evidence="4">Cardiolipin synthase N-terminal domain-containing protein</fullName>
    </recommendedName>
</protein>